<evidence type="ECO:0000313" key="3">
    <source>
        <dbReference type="EMBL" id="CAK9018794.1"/>
    </source>
</evidence>
<feature type="compositionally biased region" description="Basic and acidic residues" evidence="1">
    <location>
        <begin position="286"/>
        <end position="307"/>
    </location>
</feature>
<keyword evidence="2" id="KW-1133">Transmembrane helix</keyword>
<feature type="region of interest" description="Disordered" evidence="1">
    <location>
        <begin position="284"/>
        <end position="333"/>
    </location>
</feature>
<name>A0ABP0JWF1_9DINO</name>
<dbReference type="EMBL" id="CAXAMM010009002">
    <property type="protein sequence ID" value="CAK9019065.1"/>
    <property type="molecule type" value="Genomic_DNA"/>
</dbReference>
<gene>
    <name evidence="3" type="ORF">SCF082_LOCUS14233</name>
    <name evidence="4" type="ORF">SCF082_LOCUS14353</name>
</gene>
<feature type="transmembrane region" description="Helical" evidence="2">
    <location>
        <begin position="131"/>
        <end position="151"/>
    </location>
</feature>
<accession>A0ABP0JWF1</accession>
<feature type="compositionally biased region" description="Basic and acidic residues" evidence="1">
    <location>
        <begin position="1"/>
        <end position="20"/>
    </location>
</feature>
<dbReference type="Proteomes" id="UP001642464">
    <property type="component" value="Unassembled WGS sequence"/>
</dbReference>
<keyword evidence="2" id="KW-0812">Transmembrane</keyword>
<feature type="compositionally biased region" description="Basic and acidic residues" evidence="1">
    <location>
        <begin position="56"/>
        <end position="69"/>
    </location>
</feature>
<evidence type="ECO:0000313" key="4">
    <source>
        <dbReference type="EMBL" id="CAK9019065.1"/>
    </source>
</evidence>
<evidence type="ECO:0008006" key="6">
    <source>
        <dbReference type="Google" id="ProtNLM"/>
    </source>
</evidence>
<feature type="compositionally biased region" description="Acidic residues" evidence="1">
    <location>
        <begin position="323"/>
        <end position="333"/>
    </location>
</feature>
<feature type="region of interest" description="Disordered" evidence="1">
    <location>
        <begin position="1"/>
        <end position="69"/>
    </location>
</feature>
<dbReference type="EMBL" id="CAXAMM010008891">
    <property type="protein sequence ID" value="CAK9018794.1"/>
    <property type="molecule type" value="Genomic_DNA"/>
</dbReference>
<evidence type="ECO:0000313" key="5">
    <source>
        <dbReference type="Proteomes" id="UP001642464"/>
    </source>
</evidence>
<evidence type="ECO:0000256" key="1">
    <source>
        <dbReference type="SAM" id="MobiDB-lite"/>
    </source>
</evidence>
<evidence type="ECO:0000256" key="2">
    <source>
        <dbReference type="SAM" id="Phobius"/>
    </source>
</evidence>
<keyword evidence="2" id="KW-0472">Membrane</keyword>
<sequence length="333" mass="36660">MSESEREGGGEKKLSAKKESGTAQEVELDAKKSESSENEDSDNVEMDRAAPICSKMGEEQREEGLQRREEGLRERRANRGLGGLDLGQPCCQGSCGFDPLGMRPSPTFDEEYMRMNRDLDEEPANLQRWKAWLSLVFLVLITGPAVVAFFLTAQEYVDPLVRLVGPEDSQQVNEIFFGGNPWLISCVTEKTAHKKPPRVLEAAAEVLRPRGVRVARVHCWEPLETKKGRQTLAQRFGFRSSPPVVMASSGGGKPSFLAATGLSAEALAAKVLAEVIPEAATVPKAQVKDRRSTSQSRREPVGRRPESGAEEDISSNDVHEEVLQEEEDVNLDA</sequence>
<keyword evidence="5" id="KW-1185">Reference proteome</keyword>
<protein>
    <recommendedName>
        <fullName evidence="6">Transmembrane protein</fullName>
    </recommendedName>
</protein>
<comment type="caution">
    <text evidence="3">The sequence shown here is derived from an EMBL/GenBank/DDBJ whole genome shotgun (WGS) entry which is preliminary data.</text>
</comment>
<organism evidence="3 5">
    <name type="scientific">Durusdinium trenchii</name>
    <dbReference type="NCBI Taxonomy" id="1381693"/>
    <lineage>
        <taxon>Eukaryota</taxon>
        <taxon>Sar</taxon>
        <taxon>Alveolata</taxon>
        <taxon>Dinophyceae</taxon>
        <taxon>Suessiales</taxon>
        <taxon>Symbiodiniaceae</taxon>
        <taxon>Durusdinium</taxon>
    </lineage>
</organism>
<reference evidence="3 5" key="1">
    <citation type="submission" date="2024-02" db="EMBL/GenBank/DDBJ databases">
        <authorList>
            <person name="Chen Y."/>
            <person name="Shah S."/>
            <person name="Dougan E. K."/>
            <person name="Thang M."/>
            <person name="Chan C."/>
        </authorList>
    </citation>
    <scope>NUCLEOTIDE SEQUENCE [LARGE SCALE GENOMIC DNA]</scope>
</reference>
<proteinExistence type="predicted"/>